<evidence type="ECO:0000313" key="1">
    <source>
        <dbReference type="EMBL" id="UUT34792.1"/>
    </source>
</evidence>
<proteinExistence type="predicted"/>
<dbReference type="EMBL" id="CP091139">
    <property type="protein sequence ID" value="UUT34792.1"/>
    <property type="molecule type" value="Genomic_DNA"/>
</dbReference>
<evidence type="ECO:0000313" key="2">
    <source>
        <dbReference type="Proteomes" id="UP001054811"/>
    </source>
</evidence>
<dbReference type="RefSeq" id="WP_259611318.1">
    <property type="nucleotide sequence ID" value="NZ_CP091139.2"/>
</dbReference>
<sequence>MATQPRRKKVWLMWHPEDTARVLVDSELDHPGRPRLLPTPVSAEYRDLVQTPDGTAAGLTHVHGYTVNIGGWISVASIGEEHAVDGTQLEILWGDHDGGAGNPFIPDHTITRIRATVRTTPPTAH</sequence>
<keyword evidence="2" id="KW-1185">Reference proteome</keyword>
<protein>
    <submittedName>
        <fullName evidence="1">Uncharacterized protein</fullName>
    </submittedName>
</protein>
<reference evidence="1" key="1">
    <citation type="submission" date="2022-01" db="EMBL/GenBank/DDBJ databases">
        <title>Microbacterium eymi and Microbacterium rhizovicinus sp. nov., isolated from the rhizospheric soil of Elymus tsukushiensis, a plant native to the Dokdo Islands, Republic of Korea.</title>
        <authorList>
            <person name="Hwang Y.J."/>
        </authorList>
    </citation>
    <scope>NUCLEOTIDE SEQUENCE</scope>
    <source>
        <strain evidence="1">KUDC0405</strain>
    </source>
</reference>
<gene>
    <name evidence="1" type="ORF">L2X98_30540</name>
</gene>
<accession>A0ABY5NHX9</accession>
<dbReference type="Proteomes" id="UP001054811">
    <property type="component" value="Chromosome"/>
</dbReference>
<organism evidence="1 2">
    <name type="scientific">Microbacterium elymi</name>
    <dbReference type="NCBI Taxonomy" id="2909587"/>
    <lineage>
        <taxon>Bacteria</taxon>
        <taxon>Bacillati</taxon>
        <taxon>Actinomycetota</taxon>
        <taxon>Actinomycetes</taxon>
        <taxon>Micrococcales</taxon>
        <taxon>Microbacteriaceae</taxon>
        <taxon>Microbacterium</taxon>
    </lineage>
</organism>
<name>A0ABY5NHX9_9MICO</name>